<dbReference type="InterPro" id="IPR023375">
    <property type="entry name" value="ADC_dom_sf"/>
</dbReference>
<proteinExistence type="predicted"/>
<dbReference type="Pfam" id="PF06314">
    <property type="entry name" value="ADC"/>
    <property type="match status" value="1"/>
</dbReference>
<dbReference type="SUPFAM" id="SSF160104">
    <property type="entry name" value="Acetoacetate decarboxylase-like"/>
    <property type="match status" value="1"/>
</dbReference>
<dbReference type="InterPro" id="IPR010451">
    <property type="entry name" value="Acetoacetate_decarboxylase"/>
</dbReference>
<dbReference type="Gene3D" id="2.40.400.10">
    <property type="entry name" value="Acetoacetate decarboxylase-like"/>
    <property type="match status" value="1"/>
</dbReference>
<protein>
    <submittedName>
        <fullName evidence="1">Acetoacetate decarboxylase</fullName>
    </submittedName>
</protein>
<dbReference type="GO" id="GO:0016829">
    <property type="term" value="F:lyase activity"/>
    <property type="evidence" value="ECO:0007669"/>
    <property type="project" value="InterPro"/>
</dbReference>
<dbReference type="PANTHER" id="PTHR40518:SF1">
    <property type="entry name" value="ACETOACETATE DECARBOXYLASE"/>
    <property type="match status" value="1"/>
</dbReference>
<gene>
    <name evidence="1" type="ORF">DFQ04_3273</name>
</gene>
<comment type="caution">
    <text evidence="1">The sequence shown here is derived from an EMBL/GenBank/DDBJ whole genome shotgun (WGS) entry which is preliminary data.</text>
</comment>
<name>A0A4R6T0V1_9BACT</name>
<dbReference type="OrthoDB" id="323772at2"/>
<accession>A0A4R6T0V1</accession>
<organism evidence="1 2">
    <name type="scientific">Algoriphagus boseongensis</name>
    <dbReference type="NCBI Taxonomy" id="1442587"/>
    <lineage>
        <taxon>Bacteria</taxon>
        <taxon>Pseudomonadati</taxon>
        <taxon>Bacteroidota</taxon>
        <taxon>Cytophagia</taxon>
        <taxon>Cytophagales</taxon>
        <taxon>Cyclobacteriaceae</taxon>
        <taxon>Algoriphagus</taxon>
    </lineage>
</organism>
<dbReference type="Proteomes" id="UP000294535">
    <property type="component" value="Unassembled WGS sequence"/>
</dbReference>
<evidence type="ECO:0000313" key="2">
    <source>
        <dbReference type="Proteomes" id="UP000294535"/>
    </source>
</evidence>
<keyword evidence="2" id="KW-1185">Reference proteome</keyword>
<dbReference type="AlphaFoldDB" id="A0A4R6T0V1"/>
<dbReference type="PANTHER" id="PTHR40518">
    <property type="entry name" value="ACETOACETATE DECARBOXYLASE"/>
    <property type="match status" value="1"/>
</dbReference>
<sequence length="226" mass="25798">MPENKASLSDLHLVKKAPAPWKLKGDGFILMFKFRENWVEDNGFLPESLKGRFRGGLGYVMLVNYTESPVGPYKELLFIPGKFRKSKTQCITKIYVDSECSTLNGQANWGIPKETLPFSWEKNGNTEEIKVLSGGKPIFSIRLKHGGIKFPVTTAILPIHLRQVWKKIKYYTKPTGTGWGKLAKIEAVDINPEFFPDFREIKPLLSVKIDPFHLEFPEPIFKDEIV</sequence>
<evidence type="ECO:0000313" key="1">
    <source>
        <dbReference type="EMBL" id="TDQ14683.1"/>
    </source>
</evidence>
<dbReference type="EMBL" id="SNYF01000009">
    <property type="protein sequence ID" value="TDQ14683.1"/>
    <property type="molecule type" value="Genomic_DNA"/>
</dbReference>
<reference evidence="1 2" key="1">
    <citation type="submission" date="2019-03" db="EMBL/GenBank/DDBJ databases">
        <title>Genomic Encyclopedia of Type Strains, Phase III (KMG-III): the genomes of soil and plant-associated and newly described type strains.</title>
        <authorList>
            <person name="Whitman W."/>
        </authorList>
    </citation>
    <scope>NUCLEOTIDE SEQUENCE [LARGE SCALE GENOMIC DNA]</scope>
    <source>
        <strain evidence="1 2">CECT 8446</strain>
    </source>
</reference>
<dbReference type="RefSeq" id="WP_133557767.1">
    <property type="nucleotide sequence ID" value="NZ_SNYF01000009.1"/>
</dbReference>